<gene>
    <name evidence="2" type="ORF">SAMN05444398_12136</name>
</gene>
<feature type="signal peptide" evidence="1">
    <location>
        <begin position="1"/>
        <end position="18"/>
    </location>
</feature>
<evidence type="ECO:0000313" key="3">
    <source>
        <dbReference type="Proteomes" id="UP000183974"/>
    </source>
</evidence>
<dbReference type="AlphaFoldDB" id="A0A1M7JNV7"/>
<name>A0A1M7JNV7_9RHOB</name>
<feature type="chain" id="PRO_5012025760" evidence="1">
    <location>
        <begin position="19"/>
        <end position="75"/>
    </location>
</feature>
<proteinExistence type="predicted"/>
<dbReference type="Proteomes" id="UP000183974">
    <property type="component" value="Unassembled WGS sequence"/>
</dbReference>
<organism evidence="2 3">
    <name type="scientific">Roseovarius pacificus</name>
    <dbReference type="NCBI Taxonomy" id="337701"/>
    <lineage>
        <taxon>Bacteria</taxon>
        <taxon>Pseudomonadati</taxon>
        <taxon>Pseudomonadota</taxon>
        <taxon>Alphaproteobacteria</taxon>
        <taxon>Rhodobacterales</taxon>
        <taxon>Roseobacteraceae</taxon>
        <taxon>Roseovarius</taxon>
    </lineage>
</organism>
<dbReference type="EMBL" id="FRBR01000021">
    <property type="protein sequence ID" value="SHM54666.1"/>
    <property type="molecule type" value="Genomic_DNA"/>
</dbReference>
<evidence type="ECO:0000256" key="1">
    <source>
        <dbReference type="SAM" id="SignalP"/>
    </source>
</evidence>
<protein>
    <submittedName>
        <fullName evidence="2">Uncharacterized protein</fullName>
    </submittedName>
</protein>
<evidence type="ECO:0000313" key="2">
    <source>
        <dbReference type="EMBL" id="SHM54666.1"/>
    </source>
</evidence>
<dbReference type="RefSeq" id="WP_159437882.1">
    <property type="nucleotide sequence ID" value="NZ_BMLR01000008.1"/>
</dbReference>
<keyword evidence="3" id="KW-1185">Reference proteome</keyword>
<dbReference type="STRING" id="337701.SAMN05444398_12136"/>
<sequence length="75" mass="7719">MAAILKMALPVAAFPVTAIPMSGGAALPTPECGAGVCTYADSTRNVFPGQMRQITDLFRDACPSSKISETGTSRA</sequence>
<reference evidence="2 3" key="1">
    <citation type="submission" date="2016-11" db="EMBL/GenBank/DDBJ databases">
        <authorList>
            <person name="Jaros S."/>
            <person name="Januszkiewicz K."/>
            <person name="Wedrychowicz H."/>
        </authorList>
    </citation>
    <scope>NUCLEOTIDE SEQUENCE [LARGE SCALE GENOMIC DNA]</scope>
    <source>
        <strain evidence="2 3">DSM 29589</strain>
    </source>
</reference>
<accession>A0A1M7JNV7</accession>
<keyword evidence="1" id="KW-0732">Signal</keyword>